<feature type="repeat" description="TPR" evidence="2">
    <location>
        <begin position="382"/>
        <end position="415"/>
    </location>
</feature>
<protein>
    <submittedName>
        <fullName evidence="4">Uncharacterized protein</fullName>
    </submittedName>
</protein>
<feature type="repeat" description="ANK" evidence="1">
    <location>
        <begin position="56"/>
        <end position="89"/>
    </location>
</feature>
<dbReference type="InterPro" id="IPR051616">
    <property type="entry name" value="Cul2-RING_E3_ligase_SR"/>
</dbReference>
<keyword evidence="2" id="KW-0802">TPR repeat</keyword>
<dbReference type="InterPro" id="IPR011990">
    <property type="entry name" value="TPR-like_helical_dom_sf"/>
</dbReference>
<feature type="repeat" description="ANK" evidence="1">
    <location>
        <begin position="223"/>
        <end position="259"/>
    </location>
</feature>
<dbReference type="PROSITE" id="PS50088">
    <property type="entry name" value="ANK_REPEAT"/>
    <property type="match status" value="4"/>
</dbReference>
<dbReference type="SUPFAM" id="SSF48403">
    <property type="entry name" value="Ankyrin repeat"/>
    <property type="match status" value="1"/>
</dbReference>
<dbReference type="InterPro" id="IPR019734">
    <property type="entry name" value="TPR_rpt"/>
</dbReference>
<dbReference type="AlphaFoldDB" id="A0A7S3QQ02"/>
<keyword evidence="1" id="KW-0040">ANK repeat</keyword>
<dbReference type="InterPro" id="IPR002110">
    <property type="entry name" value="Ankyrin_rpt"/>
</dbReference>
<dbReference type="EMBL" id="HBIP01008620">
    <property type="protein sequence ID" value="CAE0489651.1"/>
    <property type="molecule type" value="Transcribed_RNA"/>
</dbReference>
<feature type="region of interest" description="Disordered" evidence="3">
    <location>
        <begin position="306"/>
        <end position="331"/>
    </location>
</feature>
<dbReference type="Pfam" id="PF12796">
    <property type="entry name" value="Ank_2"/>
    <property type="match status" value="2"/>
</dbReference>
<dbReference type="PROSITE" id="PS50297">
    <property type="entry name" value="ANK_REP_REGION"/>
    <property type="match status" value="2"/>
</dbReference>
<dbReference type="SMART" id="SM00028">
    <property type="entry name" value="TPR"/>
    <property type="match status" value="3"/>
</dbReference>
<dbReference type="Gene3D" id="1.25.40.10">
    <property type="entry name" value="Tetratricopeptide repeat domain"/>
    <property type="match status" value="1"/>
</dbReference>
<evidence type="ECO:0000256" key="1">
    <source>
        <dbReference type="PROSITE-ProRule" id="PRU00023"/>
    </source>
</evidence>
<dbReference type="Gene3D" id="1.25.40.20">
    <property type="entry name" value="Ankyrin repeat-containing domain"/>
    <property type="match status" value="2"/>
</dbReference>
<reference evidence="4" key="1">
    <citation type="submission" date="2021-01" db="EMBL/GenBank/DDBJ databases">
        <authorList>
            <person name="Corre E."/>
            <person name="Pelletier E."/>
            <person name="Niang G."/>
            <person name="Scheremetjew M."/>
            <person name="Finn R."/>
            <person name="Kale V."/>
            <person name="Holt S."/>
            <person name="Cochrane G."/>
            <person name="Meng A."/>
            <person name="Brown T."/>
            <person name="Cohen L."/>
        </authorList>
    </citation>
    <scope>NUCLEOTIDE SEQUENCE</scope>
    <source>
        <strain evidence="4">CCMP1320</strain>
    </source>
</reference>
<dbReference type="PRINTS" id="PR01415">
    <property type="entry name" value="ANKYRIN"/>
</dbReference>
<dbReference type="PROSITE" id="PS50005">
    <property type="entry name" value="TPR"/>
    <property type="match status" value="1"/>
</dbReference>
<dbReference type="Pfam" id="PF00023">
    <property type="entry name" value="Ank"/>
    <property type="match status" value="1"/>
</dbReference>
<evidence type="ECO:0000256" key="2">
    <source>
        <dbReference type="PROSITE-ProRule" id="PRU00339"/>
    </source>
</evidence>
<proteinExistence type="predicted"/>
<dbReference type="SMART" id="SM00248">
    <property type="entry name" value="ANK"/>
    <property type="match status" value="7"/>
</dbReference>
<feature type="repeat" description="ANK" evidence="1">
    <location>
        <begin position="157"/>
        <end position="189"/>
    </location>
</feature>
<organism evidence="4">
    <name type="scientific">Dunaliella tertiolecta</name>
    <name type="common">Green alga</name>
    <dbReference type="NCBI Taxonomy" id="3047"/>
    <lineage>
        <taxon>Eukaryota</taxon>
        <taxon>Viridiplantae</taxon>
        <taxon>Chlorophyta</taxon>
        <taxon>core chlorophytes</taxon>
        <taxon>Chlorophyceae</taxon>
        <taxon>CS clade</taxon>
        <taxon>Chlamydomonadales</taxon>
        <taxon>Dunaliellaceae</taxon>
        <taxon>Dunaliella</taxon>
    </lineage>
</organism>
<feature type="compositionally biased region" description="Polar residues" evidence="3">
    <location>
        <begin position="312"/>
        <end position="330"/>
    </location>
</feature>
<sequence>MKPQAGTAGDALMLKKTVEGLMAACQQGNLQAFKKATKDERFKSNLDALKDIRDDYGRSLLHQAAQMGHVALCQHMVEKLGFDVNDQDKTGETPLTLACATNKPKVLSLLLSKGACVKRRREPGGTAAVHRAAGTEGGLECLAMVLEAGADPSTRSDTGTPLGWAAGAGLVDSVKLLLSKGAAPNGSTPDEVSALSMAAMACSPESVSLLLKAGADPNTIIKGGATALHVAAVGSNQPAAAKIISMLLEAGADPNAKDRDGHTPLVVAALSEHQELTKLLLPKTQPMPNVHPWSIEGLTTWARHKATDMERSTSSSGPVDSSWTPSSSGRDQMKVAMPIADEPDKDKAMQLKRQGDEAFVRQDYTASAEAYTASLRHDTGSAAVWANRAAAYLRLGRAHEALEDARRSRAVDPGFAKAWYREGSAYAAMNLWEDAACAYFEGCQLAPGNKEFEAAFKGAISAGRKDFLSRNPSR</sequence>
<evidence type="ECO:0000256" key="3">
    <source>
        <dbReference type="SAM" id="MobiDB-lite"/>
    </source>
</evidence>
<dbReference type="InterPro" id="IPR036770">
    <property type="entry name" value="Ankyrin_rpt-contain_sf"/>
</dbReference>
<dbReference type="PANTHER" id="PTHR46224:SF6">
    <property type="entry name" value="ANKYRIN REPEAT FAMILY PROTEIN"/>
    <property type="match status" value="1"/>
</dbReference>
<evidence type="ECO:0000313" key="4">
    <source>
        <dbReference type="EMBL" id="CAE0489651.1"/>
    </source>
</evidence>
<dbReference type="PANTHER" id="PTHR46224">
    <property type="entry name" value="ANKYRIN REPEAT FAMILY PROTEIN"/>
    <property type="match status" value="1"/>
</dbReference>
<gene>
    <name evidence="4" type="ORF">DTER00134_LOCUS4722</name>
</gene>
<accession>A0A7S3QQ02</accession>
<name>A0A7S3QQ02_DUNTE</name>
<dbReference type="SUPFAM" id="SSF48452">
    <property type="entry name" value="TPR-like"/>
    <property type="match status" value="1"/>
</dbReference>
<feature type="repeat" description="ANK" evidence="1">
    <location>
        <begin position="90"/>
        <end position="122"/>
    </location>
</feature>